<keyword evidence="3" id="KW-1133">Transmembrane helix</keyword>
<dbReference type="Proteomes" id="UP001343492">
    <property type="component" value="Unassembled WGS sequence"/>
</dbReference>
<dbReference type="InterPro" id="IPR006260">
    <property type="entry name" value="TonB/TolA_C"/>
</dbReference>
<keyword evidence="4" id="KW-0472">Membrane</keyword>
<evidence type="ECO:0000256" key="4">
    <source>
        <dbReference type="ARBA" id="ARBA00023136"/>
    </source>
</evidence>
<dbReference type="PROSITE" id="PS52015">
    <property type="entry name" value="TONB_CTD"/>
    <property type="match status" value="1"/>
</dbReference>
<protein>
    <submittedName>
        <fullName evidence="7">TonB family protein</fullName>
    </submittedName>
</protein>
<accession>A0ABU7GBZ0</accession>
<keyword evidence="5" id="KW-0732">Signal</keyword>
<evidence type="ECO:0000256" key="1">
    <source>
        <dbReference type="ARBA" id="ARBA00004167"/>
    </source>
</evidence>
<dbReference type="NCBIfam" id="TIGR01352">
    <property type="entry name" value="tonB_Cterm"/>
    <property type="match status" value="1"/>
</dbReference>
<keyword evidence="2" id="KW-0812">Transmembrane</keyword>
<feature type="domain" description="TonB C-terminal" evidence="6">
    <location>
        <begin position="38"/>
        <end position="136"/>
    </location>
</feature>
<evidence type="ECO:0000256" key="5">
    <source>
        <dbReference type="SAM" id="SignalP"/>
    </source>
</evidence>
<evidence type="ECO:0000313" key="7">
    <source>
        <dbReference type="EMBL" id="MEE1876603.1"/>
    </source>
</evidence>
<evidence type="ECO:0000256" key="3">
    <source>
        <dbReference type="ARBA" id="ARBA00022989"/>
    </source>
</evidence>
<dbReference type="Gene3D" id="3.30.1150.10">
    <property type="match status" value="1"/>
</dbReference>
<keyword evidence="8" id="KW-1185">Reference proteome</keyword>
<evidence type="ECO:0000259" key="6">
    <source>
        <dbReference type="PROSITE" id="PS52015"/>
    </source>
</evidence>
<dbReference type="SUPFAM" id="SSF74653">
    <property type="entry name" value="TolA/TonB C-terminal domain"/>
    <property type="match status" value="1"/>
</dbReference>
<comment type="caution">
    <text evidence="7">The sequence shown here is derived from an EMBL/GenBank/DDBJ whole genome shotgun (WGS) entry which is preliminary data.</text>
</comment>
<organism evidence="7 8">
    <name type="scientific">Altererythrobacter litoralis</name>
    <dbReference type="NCBI Taxonomy" id="3113904"/>
    <lineage>
        <taxon>Bacteria</taxon>
        <taxon>Pseudomonadati</taxon>
        <taxon>Pseudomonadota</taxon>
        <taxon>Alphaproteobacteria</taxon>
        <taxon>Sphingomonadales</taxon>
        <taxon>Erythrobacteraceae</taxon>
        <taxon>Altererythrobacter</taxon>
    </lineage>
</organism>
<proteinExistence type="predicted"/>
<evidence type="ECO:0000256" key="2">
    <source>
        <dbReference type="ARBA" id="ARBA00022692"/>
    </source>
</evidence>
<sequence length="161" mass="17634">MQTLIKTSLAAALSLAAISPALADEQIVVHSQAEMDQWQADVTRNLDRRLEAAQHDTNVTPKSGIVQLRFTLDENGRAENFQTLTSSGDRSTDMVATRAVRRLGNLDDAPVANAEGQTYQANIIFADNMREHDRLQAKLAKMESAHLARSESEGKVVSFGL</sequence>
<dbReference type="Pfam" id="PF03544">
    <property type="entry name" value="TonB_C"/>
    <property type="match status" value="1"/>
</dbReference>
<dbReference type="InterPro" id="IPR037682">
    <property type="entry name" value="TonB_C"/>
</dbReference>
<comment type="subcellular location">
    <subcellularLocation>
        <location evidence="1">Membrane</location>
        <topology evidence="1">Single-pass membrane protein</topology>
    </subcellularLocation>
</comment>
<reference evidence="7 8" key="1">
    <citation type="submission" date="2024-01" db="EMBL/GenBank/DDBJ databases">
        <title>The genome sequence of Erythrobacteraceae sp. strain 1XM1-14.</title>
        <authorList>
            <person name="Liu Y."/>
        </authorList>
    </citation>
    <scope>NUCLEOTIDE SEQUENCE [LARGE SCALE GENOMIC DNA]</scope>
    <source>
        <strain evidence="7 8">1XM1-14</strain>
    </source>
</reference>
<dbReference type="RefSeq" id="WP_354143710.1">
    <property type="nucleotide sequence ID" value="NZ_JAZDQV010000002.1"/>
</dbReference>
<feature type="signal peptide" evidence="5">
    <location>
        <begin position="1"/>
        <end position="23"/>
    </location>
</feature>
<evidence type="ECO:0000313" key="8">
    <source>
        <dbReference type="Proteomes" id="UP001343492"/>
    </source>
</evidence>
<feature type="chain" id="PRO_5046591235" evidence="5">
    <location>
        <begin position="24"/>
        <end position="161"/>
    </location>
</feature>
<dbReference type="EMBL" id="JAZDQV010000002">
    <property type="protein sequence ID" value="MEE1876603.1"/>
    <property type="molecule type" value="Genomic_DNA"/>
</dbReference>
<gene>
    <name evidence="7" type="ORF">VRS74_02740</name>
</gene>
<name>A0ABU7GBZ0_9SPHN</name>